<proteinExistence type="predicted"/>
<protein>
    <submittedName>
        <fullName evidence="1">Acetoacetate decarboxylase family protein</fullName>
    </submittedName>
</protein>
<dbReference type="EMBL" id="JAQNDN010000003">
    <property type="protein sequence ID" value="MDC0667906.1"/>
    <property type="molecule type" value="Genomic_DNA"/>
</dbReference>
<name>A0ABT5B1C2_9BACT</name>
<sequence length="712" mass="78643">MQRPRFNDARTPHLAARLVPPFSFRDVTMRVFPLVADTARLQQFVDRHLNLIAPEPVGRFEVALPFVYLQLVRYGKMSVDAGGGWISQHEVNFTIPLAWYARHAGSLVFKDWAYFTPYMLVDSPLSMTTGREVGGWPKTLGAVIDDYAARRTTVTLDPEERDRRDVLLQIDADGAETGVRGVIGRASTWAARSVDILRASGHLRDRATLPDALRMFERLSRFVVDLHTASPYWLALNLKQFRSATRPELVDYQAFVATKLQLEHIRRVGLAGSGALLLGDVNCGARVELHERGEFPLVDALGLAVAATRRDAGGQRIDQLAAVFPFQLEFDMHYPHGEVLAWRTGHSNGWRTSDGSPAAPTSDDDAPRFVAYPGENFEASAPGRSTDANLCVLPLLADRTKLQAFCDAYLNEPLATSPYRVEAWGAYAYLLVTSETARCVELVVPVRWYQRDVLHGVALVPVYSCCDRAAAAIARSEIDGIPTLPAAIAGPLGRESLADGDGPLLTVRTEVLASPGRRAEVAPLLEIVRNSQAEAASTPALLLSDTFPARRLHEQRRIAESVPDRRIDLCAPLRTLTLKQFRDAAAPSTACHQSVILGERAPERVSALAELEHIEVRLHEFPGQPLVKTLGLRWRAVDVGGPVEVYVFEPCRPFHVQTTLRRGIGHELVVRAGSDAWWVPPLLPADDEAVHAKDLEPQVLLESLLRAHRTSP</sequence>
<gene>
    <name evidence="1" type="ORF">POL58_09160</name>
</gene>
<dbReference type="Gene3D" id="2.40.400.10">
    <property type="entry name" value="Acetoacetate decarboxylase-like"/>
    <property type="match status" value="1"/>
</dbReference>
<dbReference type="SUPFAM" id="SSF160104">
    <property type="entry name" value="Acetoacetate decarboxylase-like"/>
    <property type="match status" value="1"/>
</dbReference>
<keyword evidence="2" id="KW-1185">Reference proteome</keyword>
<dbReference type="InterPro" id="IPR010451">
    <property type="entry name" value="Acetoacetate_decarboxylase"/>
</dbReference>
<dbReference type="InterPro" id="IPR023375">
    <property type="entry name" value="ADC_dom_sf"/>
</dbReference>
<accession>A0ABT5B1C2</accession>
<dbReference type="RefSeq" id="WP_271996444.1">
    <property type="nucleotide sequence ID" value="NZ_JAQNDN010000003.1"/>
</dbReference>
<dbReference type="Proteomes" id="UP001217838">
    <property type="component" value="Unassembled WGS sequence"/>
</dbReference>
<comment type="caution">
    <text evidence="1">The sequence shown here is derived from an EMBL/GenBank/DDBJ whole genome shotgun (WGS) entry which is preliminary data.</text>
</comment>
<organism evidence="1 2">
    <name type="scientific">Nannocystis radixulma</name>
    <dbReference type="NCBI Taxonomy" id="2995305"/>
    <lineage>
        <taxon>Bacteria</taxon>
        <taxon>Pseudomonadati</taxon>
        <taxon>Myxococcota</taxon>
        <taxon>Polyangia</taxon>
        <taxon>Nannocystales</taxon>
        <taxon>Nannocystaceae</taxon>
        <taxon>Nannocystis</taxon>
    </lineage>
</organism>
<evidence type="ECO:0000313" key="2">
    <source>
        <dbReference type="Proteomes" id="UP001217838"/>
    </source>
</evidence>
<reference evidence="1 2" key="1">
    <citation type="submission" date="2022-11" db="EMBL/GenBank/DDBJ databases">
        <title>Minimal conservation of predation-associated metabolite biosynthetic gene clusters underscores biosynthetic potential of Myxococcota including descriptions for ten novel species: Archangium lansinium sp. nov., Myxococcus landrumus sp. nov., Nannocystis bai.</title>
        <authorList>
            <person name="Ahearne A."/>
            <person name="Stevens C."/>
            <person name="Dowd S."/>
        </authorList>
    </citation>
    <scope>NUCLEOTIDE SEQUENCE [LARGE SCALE GENOMIC DNA]</scope>
    <source>
        <strain evidence="1 2">NCELM</strain>
    </source>
</reference>
<evidence type="ECO:0000313" key="1">
    <source>
        <dbReference type="EMBL" id="MDC0667906.1"/>
    </source>
</evidence>
<dbReference type="Pfam" id="PF06314">
    <property type="entry name" value="ADC"/>
    <property type="match status" value="1"/>
</dbReference>